<dbReference type="Pfam" id="PF03466">
    <property type="entry name" value="LysR_substrate"/>
    <property type="match status" value="1"/>
</dbReference>
<dbReference type="PANTHER" id="PTHR30346">
    <property type="entry name" value="TRANSCRIPTIONAL DUAL REGULATOR HCAR-RELATED"/>
    <property type="match status" value="1"/>
</dbReference>
<sequence>MRFFPAHVNKQILQVEYIVIGMHNKEYRPTLSQLRTFVTIAENKHFGSAAAKLGISQPSLSQALAALEQGLNIQLIERSTRRVIVTSAGETLLPYAKATLDAAEAFLVHSRGNGGAMSGPVTIGIIPTVAPYILPALLTSLSDSFPDLEPRIVEDQTRHLLEMLRDGHVDLALMALPSDAPSVVEKHLYDEEFVLVVPQDHPLAGRTDLQLDALDGLDLLLLDDGHCLHDQIIDLCRAADLNPSEATNSITRASSLTTVTQLVASGLGATLAPLSAVETECTRPGLATARFSEDVTAQREIGLVYRSSSSRTKEFETIGTLATTAYSQAVASYR</sequence>
<dbReference type="PANTHER" id="PTHR30346:SF26">
    <property type="entry name" value="HYDROGEN PEROXIDE-INDUCIBLE GENES ACTIVATOR"/>
    <property type="match status" value="1"/>
</dbReference>
<evidence type="ECO:0000256" key="1">
    <source>
        <dbReference type="ARBA" id="ARBA00009437"/>
    </source>
</evidence>
<dbReference type="InterPro" id="IPR036390">
    <property type="entry name" value="WH_DNA-bd_sf"/>
</dbReference>
<dbReference type="CDD" id="cd08411">
    <property type="entry name" value="PBP2_OxyR"/>
    <property type="match status" value="1"/>
</dbReference>
<evidence type="ECO:0000256" key="4">
    <source>
        <dbReference type="ARBA" id="ARBA00023159"/>
    </source>
</evidence>
<keyword evidence="5" id="KW-0804">Transcription</keyword>
<keyword evidence="4" id="KW-0010">Activator</keyword>
<keyword evidence="3" id="KW-0238">DNA-binding</keyword>
<evidence type="ECO:0000256" key="5">
    <source>
        <dbReference type="ARBA" id="ARBA00023163"/>
    </source>
</evidence>
<accession>A0A0G3H888</accession>
<dbReference type="Gene3D" id="3.40.190.10">
    <property type="entry name" value="Periplasmic binding protein-like II"/>
    <property type="match status" value="2"/>
</dbReference>
<dbReference type="InterPro" id="IPR005119">
    <property type="entry name" value="LysR_subst-bd"/>
</dbReference>
<dbReference type="PROSITE" id="PS50931">
    <property type="entry name" value="HTH_LYSR"/>
    <property type="match status" value="1"/>
</dbReference>
<evidence type="ECO:0000256" key="2">
    <source>
        <dbReference type="ARBA" id="ARBA00023015"/>
    </source>
</evidence>
<dbReference type="STRING" id="136857.CTEST_07725"/>
<evidence type="ECO:0000259" key="7">
    <source>
        <dbReference type="PROSITE" id="PS50931"/>
    </source>
</evidence>
<dbReference type="GO" id="GO:0003700">
    <property type="term" value="F:DNA-binding transcription factor activity"/>
    <property type="evidence" value="ECO:0007669"/>
    <property type="project" value="InterPro"/>
</dbReference>
<proteinExistence type="inferred from homology"/>
<dbReference type="EMBL" id="CP011545">
    <property type="protein sequence ID" value="AKK08975.1"/>
    <property type="molecule type" value="Genomic_DNA"/>
</dbReference>
<name>A0A0G3H888_9CORY</name>
<protein>
    <recommendedName>
        <fullName evidence="6">Probable hydrogen peroxide-inducible genes activator</fullName>
    </recommendedName>
</protein>
<dbReference type="SUPFAM" id="SSF53850">
    <property type="entry name" value="Periplasmic binding protein-like II"/>
    <property type="match status" value="1"/>
</dbReference>
<reference evidence="8 9" key="1">
    <citation type="journal article" date="2015" name="Genome Announc.">
        <title>Complete Genome Sequence of the Type Strain Corynebacterium testudinoris DSM 44614, Recovered from Necrotic Lesions in the Mouth of a Tortoise.</title>
        <authorList>
            <person name="Ruckert C."/>
            <person name="Kriete M."/>
            <person name="Jaenicke S."/>
            <person name="Winkler A."/>
            <person name="Tauch A."/>
        </authorList>
    </citation>
    <scope>NUCLEOTIDE SEQUENCE [LARGE SCALE GENOMIC DNA]</scope>
    <source>
        <strain evidence="8 9">DSM 44614</strain>
    </source>
</reference>
<dbReference type="GO" id="GO:0032993">
    <property type="term" value="C:protein-DNA complex"/>
    <property type="evidence" value="ECO:0007669"/>
    <property type="project" value="TreeGrafter"/>
</dbReference>
<dbReference type="PATRIC" id="fig|136857.5.peg.1534"/>
<comment type="similarity">
    <text evidence="1">Belongs to the LysR transcriptional regulatory family.</text>
</comment>
<gene>
    <name evidence="8" type="primary">oxyR</name>
    <name evidence="8" type="ORF">CTEST_07725</name>
</gene>
<evidence type="ECO:0000256" key="3">
    <source>
        <dbReference type="ARBA" id="ARBA00023125"/>
    </source>
</evidence>
<dbReference type="Proteomes" id="UP000035540">
    <property type="component" value="Chromosome"/>
</dbReference>
<dbReference type="GO" id="GO:0003677">
    <property type="term" value="F:DNA binding"/>
    <property type="evidence" value="ECO:0007669"/>
    <property type="project" value="UniProtKB-KW"/>
</dbReference>
<dbReference type="SUPFAM" id="SSF46785">
    <property type="entry name" value="Winged helix' DNA-binding domain"/>
    <property type="match status" value="1"/>
</dbReference>
<dbReference type="KEGG" id="cted:CTEST_07725"/>
<organism evidence="8 9">
    <name type="scientific">Corynebacterium testudinoris</name>
    <dbReference type="NCBI Taxonomy" id="136857"/>
    <lineage>
        <taxon>Bacteria</taxon>
        <taxon>Bacillati</taxon>
        <taxon>Actinomycetota</taxon>
        <taxon>Actinomycetes</taxon>
        <taxon>Mycobacteriales</taxon>
        <taxon>Corynebacteriaceae</taxon>
        <taxon>Corynebacterium</taxon>
    </lineage>
</organism>
<feature type="domain" description="HTH lysR-type" evidence="7">
    <location>
        <begin position="29"/>
        <end position="86"/>
    </location>
</feature>
<evidence type="ECO:0000256" key="6">
    <source>
        <dbReference type="ARBA" id="ARBA00040885"/>
    </source>
</evidence>
<reference evidence="9" key="2">
    <citation type="submission" date="2015-05" db="EMBL/GenBank/DDBJ databases">
        <title>Complete genome sequence of Corynebacterium testudinoris DSM 44614, recovered from necrotic lesions in the mouth of a tortoise.</title>
        <authorList>
            <person name="Ruckert C."/>
            <person name="Albersmeier A."/>
            <person name="Winkler A."/>
            <person name="Tauch A."/>
        </authorList>
    </citation>
    <scope>NUCLEOTIDE SEQUENCE [LARGE SCALE GENOMIC DNA]</scope>
    <source>
        <strain evidence="9">DSM 44614</strain>
    </source>
</reference>
<dbReference type="PRINTS" id="PR00039">
    <property type="entry name" value="HTHLYSR"/>
</dbReference>
<keyword evidence="9" id="KW-1185">Reference proteome</keyword>
<evidence type="ECO:0000313" key="9">
    <source>
        <dbReference type="Proteomes" id="UP000035540"/>
    </source>
</evidence>
<dbReference type="AlphaFoldDB" id="A0A0G3H888"/>
<dbReference type="FunFam" id="1.10.10.10:FF:000001">
    <property type="entry name" value="LysR family transcriptional regulator"/>
    <property type="match status" value="1"/>
</dbReference>
<dbReference type="Gene3D" id="1.10.10.10">
    <property type="entry name" value="Winged helix-like DNA-binding domain superfamily/Winged helix DNA-binding domain"/>
    <property type="match status" value="1"/>
</dbReference>
<keyword evidence="2" id="KW-0805">Transcription regulation</keyword>
<dbReference type="InterPro" id="IPR000847">
    <property type="entry name" value="LysR_HTH_N"/>
</dbReference>
<dbReference type="InterPro" id="IPR036388">
    <property type="entry name" value="WH-like_DNA-bd_sf"/>
</dbReference>
<evidence type="ECO:0000313" key="8">
    <source>
        <dbReference type="EMBL" id="AKK08975.1"/>
    </source>
</evidence>
<dbReference type="Pfam" id="PF00126">
    <property type="entry name" value="HTH_1"/>
    <property type="match status" value="1"/>
</dbReference>